<keyword evidence="5 9" id="KW-0547">Nucleotide-binding</keyword>
<dbReference type="PRINTS" id="PR01042">
    <property type="entry name" value="TRNASYNTHASP"/>
</dbReference>
<comment type="caution">
    <text evidence="9">Lacks conserved residue(s) required for the propagation of feature annotation.</text>
</comment>
<dbReference type="Proteomes" id="UP000177913">
    <property type="component" value="Unassembled WGS sequence"/>
</dbReference>
<feature type="binding site" evidence="9">
    <location>
        <position position="364"/>
    </location>
    <ligand>
        <name>L-aspartate</name>
        <dbReference type="ChEBI" id="CHEBI:29991"/>
    </ligand>
</feature>
<dbReference type="Gene3D" id="2.40.50.140">
    <property type="entry name" value="Nucleic acid-binding proteins"/>
    <property type="match status" value="1"/>
</dbReference>
<dbReference type="NCBIfam" id="NF003483">
    <property type="entry name" value="PRK05159.1"/>
    <property type="match status" value="1"/>
</dbReference>
<keyword evidence="6 9" id="KW-0067">ATP-binding</keyword>
<feature type="binding site" evidence="9">
    <location>
        <begin position="217"/>
        <end position="219"/>
    </location>
    <ligand>
        <name>ATP</name>
        <dbReference type="ChEBI" id="CHEBI:30616"/>
    </ligand>
</feature>
<evidence type="ECO:0000259" key="10">
    <source>
        <dbReference type="PROSITE" id="PS50862"/>
    </source>
</evidence>
<keyword evidence="4 9" id="KW-0436">Ligase</keyword>
<dbReference type="SUPFAM" id="SSF55826">
    <property type="entry name" value="YbaK/ProRS associated domain"/>
    <property type="match status" value="1"/>
</dbReference>
<dbReference type="HAMAP" id="MF_02075">
    <property type="entry name" value="Asp_tRNA_synth_type2"/>
    <property type="match status" value="1"/>
</dbReference>
<reference evidence="11 12" key="1">
    <citation type="journal article" date="2016" name="Nat. Commun.">
        <title>Thousands of microbial genomes shed light on interconnected biogeochemical processes in an aquifer system.</title>
        <authorList>
            <person name="Anantharaman K."/>
            <person name="Brown C.T."/>
            <person name="Hug L.A."/>
            <person name="Sharon I."/>
            <person name="Castelle C.J."/>
            <person name="Probst A.J."/>
            <person name="Thomas B.C."/>
            <person name="Singh A."/>
            <person name="Wilkins M.J."/>
            <person name="Karaoz U."/>
            <person name="Brodie E.L."/>
            <person name="Williams K.H."/>
            <person name="Hubbard S.S."/>
            <person name="Banfield J.F."/>
        </authorList>
    </citation>
    <scope>NUCLEOTIDE SEQUENCE [LARGE SCALE GENOMIC DNA]</scope>
</reference>
<evidence type="ECO:0000313" key="11">
    <source>
        <dbReference type="EMBL" id="OGK25884.1"/>
    </source>
</evidence>
<dbReference type="SUPFAM" id="SSF50249">
    <property type="entry name" value="Nucleic acid-binding proteins"/>
    <property type="match status" value="1"/>
</dbReference>
<feature type="binding site" evidence="9">
    <location>
        <begin position="209"/>
        <end position="211"/>
    </location>
    <ligand>
        <name>ATP</name>
        <dbReference type="ChEBI" id="CHEBI:30616"/>
    </ligand>
</feature>
<accession>A0A1F7H4N4</accession>
<gene>
    <name evidence="9" type="primary">aspS</name>
    <name evidence="11" type="ORF">A3C25_04085</name>
</gene>
<evidence type="ECO:0000256" key="6">
    <source>
        <dbReference type="ARBA" id="ARBA00022840"/>
    </source>
</evidence>
<comment type="caution">
    <text evidence="11">The sequence shown here is derived from an EMBL/GenBank/DDBJ whole genome shotgun (WGS) entry which is preliminary data.</text>
</comment>
<dbReference type="InterPro" id="IPR036754">
    <property type="entry name" value="YbaK/aa-tRNA-synt-asso_dom_sf"/>
</dbReference>
<evidence type="ECO:0000256" key="3">
    <source>
        <dbReference type="ARBA" id="ARBA00022490"/>
    </source>
</evidence>
<comment type="subcellular location">
    <subcellularLocation>
        <location evidence="1 9">Cytoplasm</location>
    </subcellularLocation>
</comment>
<organism evidence="11 12">
    <name type="scientific">Candidatus Roizmanbacteria bacterium RIFCSPHIGHO2_02_FULL_38_11</name>
    <dbReference type="NCBI Taxonomy" id="1802039"/>
    <lineage>
        <taxon>Bacteria</taxon>
        <taxon>Candidatus Roizmaniibacteriota</taxon>
    </lineage>
</organism>
<evidence type="ECO:0000256" key="8">
    <source>
        <dbReference type="ARBA" id="ARBA00023146"/>
    </source>
</evidence>
<dbReference type="InterPro" id="IPR004365">
    <property type="entry name" value="NA-bd_OB_tRNA"/>
</dbReference>
<evidence type="ECO:0000313" key="12">
    <source>
        <dbReference type="Proteomes" id="UP000177913"/>
    </source>
</evidence>
<comment type="subunit">
    <text evidence="9">Homodimer.</text>
</comment>
<feature type="domain" description="Aminoacyl-transfer RNA synthetases class-II family profile" evidence="10">
    <location>
        <begin position="133"/>
        <end position="426"/>
    </location>
</feature>
<keyword evidence="3 9" id="KW-0963">Cytoplasm</keyword>
<feature type="binding site" evidence="9">
    <location>
        <position position="209"/>
    </location>
    <ligand>
        <name>L-aspartate</name>
        <dbReference type="ChEBI" id="CHEBI:29991"/>
    </ligand>
</feature>
<keyword evidence="8 9" id="KW-0030">Aminoacyl-tRNA synthetase</keyword>
<dbReference type="GO" id="GO:0002161">
    <property type="term" value="F:aminoacyl-tRNA deacylase activity"/>
    <property type="evidence" value="ECO:0007669"/>
    <property type="project" value="InterPro"/>
</dbReference>
<proteinExistence type="inferred from homology"/>
<dbReference type="InterPro" id="IPR004523">
    <property type="entry name" value="Asp-tRNA_synthase_2"/>
</dbReference>
<evidence type="ECO:0000256" key="2">
    <source>
        <dbReference type="ARBA" id="ARBA00005312"/>
    </source>
</evidence>
<dbReference type="GO" id="GO:0004815">
    <property type="term" value="F:aspartate-tRNA ligase activity"/>
    <property type="evidence" value="ECO:0007669"/>
    <property type="project" value="UniProtKB-UniRule"/>
</dbReference>
<dbReference type="InterPro" id="IPR002312">
    <property type="entry name" value="Asp/Asn-tRNA-synth_IIb"/>
</dbReference>
<evidence type="ECO:0000256" key="5">
    <source>
        <dbReference type="ARBA" id="ARBA00022741"/>
    </source>
</evidence>
<feature type="binding site" evidence="9">
    <location>
        <position position="166"/>
    </location>
    <ligand>
        <name>L-aspartate</name>
        <dbReference type="ChEBI" id="CHEBI:29991"/>
    </ligand>
</feature>
<dbReference type="Pfam" id="PF04073">
    <property type="entry name" value="tRNA_edit"/>
    <property type="match status" value="1"/>
</dbReference>
<dbReference type="Gene3D" id="3.30.930.10">
    <property type="entry name" value="Bira Bifunctional Protein, Domain 2"/>
    <property type="match status" value="1"/>
</dbReference>
<dbReference type="GO" id="GO:0005524">
    <property type="term" value="F:ATP binding"/>
    <property type="evidence" value="ECO:0007669"/>
    <property type="project" value="UniProtKB-UniRule"/>
</dbReference>
<dbReference type="Pfam" id="PF01336">
    <property type="entry name" value="tRNA_anti-codon"/>
    <property type="match status" value="1"/>
</dbReference>
<protein>
    <recommendedName>
        <fullName evidence="9">Aspartate--tRNA ligase</fullName>
        <ecNumber evidence="9">6.1.1.12</ecNumber>
    </recommendedName>
    <alternativeName>
        <fullName evidence="9">Aspartyl-tRNA synthetase</fullName>
        <shortName evidence="9">AspRS</shortName>
    </alternativeName>
</protein>
<keyword evidence="7 9" id="KW-0648">Protein biosynthesis</keyword>
<sequence>MKTLFVEDAISKIGQEVELYGWVHNIRDHKKIIFVDLRDHTGIIQVVGNEKFKKISPEDVIMIKGIVKKRPSSMINKKLKTGEIELEAKEFKIISKAQTPPLDMSKETLNVSLPVLLDYRSLTLRHPKISAIFKIQETVIDSFRNSLKKKGFIEFQSPVIIPQTAEGGADVFEVKYFDNKAFLSQSPQFYKQIMVGVFEKVFTVNKTLRAEPSVTTRHLAEVTTLDAEFGFIESWTELIDMAEYIIKYIFEEVKKQNQEELGLYNSTLPKVSTKIPRLKLREAQEIIFARTGKDKRNEPDLQPEDEKEICKWSLEKKGSELIFISHYPASKRPFYTYEDPDDPGYTQSFDLLGRGVEWLTGGRRITDLNVLLKKAQERTIDIKKSELYLQAFKYGMPPEGGFSFGSERIVMGLLQLSNIREASLFPRDMERVDVRFSLIDQIKVIEKVKVKINNPVFEKIKKLLDEKGIHYEAVEHKAVYTSEEAAKVRGTLLKQGAKALIMFADKKPVMLVLPADLKVDTKKFKSDYKIRDLRMATAQEVKKVTSVEIGAVPPFGNIFEITLYVDSKLGENETVSFNAGLHTKSIKIKYKDFEKATQPIIGEFSK</sequence>
<evidence type="ECO:0000256" key="1">
    <source>
        <dbReference type="ARBA" id="ARBA00004496"/>
    </source>
</evidence>
<dbReference type="CDD" id="cd04317">
    <property type="entry name" value="EcAspRS_like_N"/>
    <property type="match status" value="1"/>
</dbReference>
<comment type="similarity">
    <text evidence="2 9">Belongs to the class-II aminoacyl-tRNA synthetase family. Type 2 subfamily.</text>
</comment>
<dbReference type="InterPro" id="IPR007214">
    <property type="entry name" value="YbaK/aa-tRNA-synth-assoc-dom"/>
</dbReference>
<dbReference type="GO" id="GO:0005829">
    <property type="term" value="C:cytosol"/>
    <property type="evidence" value="ECO:0007669"/>
    <property type="project" value="TreeGrafter"/>
</dbReference>
<evidence type="ECO:0000256" key="9">
    <source>
        <dbReference type="HAMAP-Rule" id="MF_02075"/>
    </source>
</evidence>
<dbReference type="PROSITE" id="PS50862">
    <property type="entry name" value="AA_TRNA_LIGASE_II"/>
    <property type="match status" value="1"/>
</dbReference>
<dbReference type="GO" id="GO:0017101">
    <property type="term" value="C:aminoacyl-tRNA synthetase multienzyme complex"/>
    <property type="evidence" value="ECO:0007669"/>
    <property type="project" value="TreeGrafter"/>
</dbReference>
<comment type="catalytic activity">
    <reaction evidence="9">
        <text>tRNA(Asp) + L-aspartate + ATP = L-aspartyl-tRNA(Asp) + AMP + diphosphate</text>
        <dbReference type="Rhea" id="RHEA:19649"/>
        <dbReference type="Rhea" id="RHEA-COMP:9660"/>
        <dbReference type="Rhea" id="RHEA-COMP:9678"/>
        <dbReference type="ChEBI" id="CHEBI:29991"/>
        <dbReference type="ChEBI" id="CHEBI:30616"/>
        <dbReference type="ChEBI" id="CHEBI:33019"/>
        <dbReference type="ChEBI" id="CHEBI:78442"/>
        <dbReference type="ChEBI" id="CHEBI:78516"/>
        <dbReference type="ChEBI" id="CHEBI:456215"/>
        <dbReference type="EC" id="6.1.1.12"/>
    </reaction>
</comment>
<dbReference type="InterPro" id="IPR006195">
    <property type="entry name" value="aa-tRNA-synth_II"/>
</dbReference>
<feature type="binding site" evidence="9">
    <location>
        <position position="360"/>
    </location>
    <ligand>
        <name>L-aspartate</name>
        <dbReference type="ChEBI" id="CHEBI:29991"/>
    </ligand>
</feature>
<comment type="function">
    <text evidence="9">Catalyzes the attachment of L-aspartate to tRNA(Asp) in a two-step reaction: L-aspartate is first activated by ATP to form Asp-AMP and then transferred to the acceptor end of tRNA(Asp).</text>
</comment>
<dbReference type="PANTHER" id="PTHR43450">
    <property type="entry name" value="ASPARTYL-TRNA SYNTHETASE"/>
    <property type="match status" value="1"/>
</dbReference>
<evidence type="ECO:0000256" key="7">
    <source>
        <dbReference type="ARBA" id="ARBA00022917"/>
    </source>
</evidence>
<dbReference type="GO" id="GO:0003723">
    <property type="term" value="F:RNA binding"/>
    <property type="evidence" value="ECO:0007669"/>
    <property type="project" value="TreeGrafter"/>
</dbReference>
<dbReference type="InterPro" id="IPR045864">
    <property type="entry name" value="aa-tRNA-synth_II/BPL/LPL"/>
</dbReference>
<dbReference type="PANTHER" id="PTHR43450:SF1">
    <property type="entry name" value="ASPARTATE--TRNA LIGASE, CYTOPLASMIC"/>
    <property type="match status" value="1"/>
</dbReference>
<dbReference type="Gene3D" id="3.90.960.10">
    <property type="entry name" value="YbaK/aminoacyl-tRNA synthetase-associated domain"/>
    <property type="match status" value="1"/>
</dbReference>
<dbReference type="InterPro" id="IPR047089">
    <property type="entry name" value="Asp-tRNA-ligase_1_N"/>
</dbReference>
<feature type="binding site" evidence="9">
    <location>
        <position position="357"/>
    </location>
    <ligand>
        <name>ATP</name>
        <dbReference type="ChEBI" id="CHEBI:30616"/>
    </ligand>
</feature>
<dbReference type="GO" id="GO:0006422">
    <property type="term" value="P:aspartyl-tRNA aminoacylation"/>
    <property type="evidence" value="ECO:0007669"/>
    <property type="project" value="UniProtKB-UniRule"/>
</dbReference>
<feature type="region of interest" description="Aspartate" evidence="9">
    <location>
        <begin position="188"/>
        <end position="191"/>
    </location>
</feature>
<dbReference type="EC" id="6.1.1.12" evidence="9"/>
<dbReference type="Pfam" id="PF00152">
    <property type="entry name" value="tRNA-synt_2"/>
    <property type="match status" value="1"/>
</dbReference>
<name>A0A1F7H4N4_9BACT</name>
<dbReference type="InterPro" id="IPR004364">
    <property type="entry name" value="Aa-tRNA-synt_II"/>
</dbReference>
<dbReference type="AlphaFoldDB" id="A0A1F7H4N4"/>
<dbReference type="SUPFAM" id="SSF55681">
    <property type="entry name" value="Class II aaRS and biotin synthetases"/>
    <property type="match status" value="1"/>
</dbReference>
<dbReference type="EMBL" id="MFZO01000001">
    <property type="protein sequence ID" value="OGK25884.1"/>
    <property type="molecule type" value="Genomic_DNA"/>
</dbReference>
<dbReference type="InterPro" id="IPR012340">
    <property type="entry name" value="NA-bd_OB-fold"/>
</dbReference>
<evidence type="ECO:0000256" key="4">
    <source>
        <dbReference type="ARBA" id="ARBA00022598"/>
    </source>
</evidence>
<feature type="binding site" evidence="9">
    <location>
        <begin position="405"/>
        <end position="408"/>
    </location>
    <ligand>
        <name>ATP</name>
        <dbReference type="ChEBI" id="CHEBI:30616"/>
    </ligand>
</feature>